<dbReference type="PANTHER" id="PTHR30136">
    <property type="entry name" value="HELIX-TURN-HELIX TRANSCRIPTIONAL REGULATOR, ICLR FAMILY"/>
    <property type="match status" value="1"/>
</dbReference>
<evidence type="ECO:0000313" key="7">
    <source>
        <dbReference type="Proteomes" id="UP001589867"/>
    </source>
</evidence>
<dbReference type="InterPro" id="IPR014757">
    <property type="entry name" value="Tscrpt_reg_IclR_C"/>
</dbReference>
<dbReference type="PROSITE" id="PS51077">
    <property type="entry name" value="HTH_ICLR"/>
    <property type="match status" value="1"/>
</dbReference>
<dbReference type="Gene3D" id="1.10.10.10">
    <property type="entry name" value="Winged helix-like DNA-binding domain superfamily/Winged helix DNA-binding domain"/>
    <property type="match status" value="1"/>
</dbReference>
<reference evidence="6 7" key="1">
    <citation type="submission" date="2024-09" db="EMBL/GenBank/DDBJ databases">
        <authorList>
            <person name="Sun Q."/>
            <person name="Mori K."/>
        </authorList>
    </citation>
    <scope>NUCLEOTIDE SEQUENCE [LARGE SCALE GENOMIC DNA]</scope>
    <source>
        <strain evidence="6 7">TBRC 3947</strain>
    </source>
</reference>
<dbReference type="RefSeq" id="WP_377248172.1">
    <property type="nucleotide sequence ID" value="NZ_JBHLUH010000009.1"/>
</dbReference>
<keyword evidence="1" id="KW-0805">Transcription regulation</keyword>
<evidence type="ECO:0000259" key="5">
    <source>
        <dbReference type="PROSITE" id="PS51078"/>
    </source>
</evidence>
<dbReference type="PROSITE" id="PS51078">
    <property type="entry name" value="ICLR_ED"/>
    <property type="match status" value="1"/>
</dbReference>
<dbReference type="InterPro" id="IPR036390">
    <property type="entry name" value="WH_DNA-bd_sf"/>
</dbReference>
<sequence>MQNEVPYRIESVDNALRLILLLRDRSRVGVAEAARELGVAPSTAHRLLQMLRFHGFAVQDPTRAYRPGPVFADLGLAGRPGRDLRSVVRPHLEALCAELQETVHLVVLQGTAARFVDGAEATHGLRVGSRAGMSLPAHSTSGGKVLLAQLSPAELTALYPRGLPATYGPAVADLAALRRQLTAARRLGYAVNREESERGIIGVGVCLRDSAGRVRGALAVGMPTARCPNSRVPSVARALHAAADAVRAGLDET</sequence>
<evidence type="ECO:0000256" key="2">
    <source>
        <dbReference type="ARBA" id="ARBA00023125"/>
    </source>
</evidence>
<dbReference type="SUPFAM" id="SSF55781">
    <property type="entry name" value="GAF domain-like"/>
    <property type="match status" value="1"/>
</dbReference>
<dbReference type="Proteomes" id="UP001589867">
    <property type="component" value="Unassembled WGS sequence"/>
</dbReference>
<proteinExistence type="predicted"/>
<dbReference type="PANTHER" id="PTHR30136:SF35">
    <property type="entry name" value="HTH-TYPE TRANSCRIPTIONAL REGULATOR RV1719"/>
    <property type="match status" value="1"/>
</dbReference>
<dbReference type="InterPro" id="IPR050707">
    <property type="entry name" value="HTH_MetabolicPath_Reg"/>
</dbReference>
<name>A0ABV6LZ54_9ACTN</name>
<comment type="caution">
    <text evidence="6">The sequence shown here is derived from an EMBL/GenBank/DDBJ whole genome shotgun (WGS) entry which is preliminary data.</text>
</comment>
<feature type="domain" description="IclR-ED" evidence="5">
    <location>
        <begin position="70"/>
        <end position="252"/>
    </location>
</feature>
<dbReference type="Gene3D" id="3.30.450.40">
    <property type="match status" value="1"/>
</dbReference>
<evidence type="ECO:0000256" key="3">
    <source>
        <dbReference type="ARBA" id="ARBA00023163"/>
    </source>
</evidence>
<evidence type="ECO:0000259" key="4">
    <source>
        <dbReference type="PROSITE" id="PS51077"/>
    </source>
</evidence>
<evidence type="ECO:0000313" key="6">
    <source>
        <dbReference type="EMBL" id="MFC0527722.1"/>
    </source>
</evidence>
<dbReference type="Pfam" id="PF09339">
    <property type="entry name" value="HTH_IclR"/>
    <property type="match status" value="1"/>
</dbReference>
<dbReference type="InterPro" id="IPR029016">
    <property type="entry name" value="GAF-like_dom_sf"/>
</dbReference>
<dbReference type="InterPro" id="IPR005471">
    <property type="entry name" value="Tscrpt_reg_IclR_N"/>
</dbReference>
<keyword evidence="3" id="KW-0804">Transcription</keyword>
<dbReference type="SMART" id="SM00346">
    <property type="entry name" value="HTH_ICLR"/>
    <property type="match status" value="1"/>
</dbReference>
<dbReference type="InterPro" id="IPR036388">
    <property type="entry name" value="WH-like_DNA-bd_sf"/>
</dbReference>
<dbReference type="SUPFAM" id="SSF46785">
    <property type="entry name" value="Winged helix' DNA-binding domain"/>
    <property type="match status" value="1"/>
</dbReference>
<gene>
    <name evidence="6" type="ORF">ACFFIA_08620</name>
</gene>
<protein>
    <submittedName>
        <fullName evidence="6">IclR family transcriptional regulator</fullName>
    </submittedName>
</protein>
<evidence type="ECO:0000256" key="1">
    <source>
        <dbReference type="ARBA" id="ARBA00023015"/>
    </source>
</evidence>
<accession>A0ABV6LZ54</accession>
<feature type="domain" description="HTH iclR-type" evidence="4">
    <location>
        <begin position="9"/>
        <end position="69"/>
    </location>
</feature>
<dbReference type="Pfam" id="PF01614">
    <property type="entry name" value="IclR_C"/>
    <property type="match status" value="1"/>
</dbReference>
<organism evidence="6 7">
    <name type="scientific">Phytohabitans kaempferiae</name>
    <dbReference type="NCBI Taxonomy" id="1620943"/>
    <lineage>
        <taxon>Bacteria</taxon>
        <taxon>Bacillati</taxon>
        <taxon>Actinomycetota</taxon>
        <taxon>Actinomycetes</taxon>
        <taxon>Micromonosporales</taxon>
        <taxon>Micromonosporaceae</taxon>
    </lineage>
</organism>
<keyword evidence="2" id="KW-0238">DNA-binding</keyword>
<dbReference type="EMBL" id="JBHLUH010000009">
    <property type="protein sequence ID" value="MFC0527722.1"/>
    <property type="molecule type" value="Genomic_DNA"/>
</dbReference>
<keyword evidence="7" id="KW-1185">Reference proteome</keyword>